<proteinExistence type="predicted"/>
<evidence type="ECO:0000313" key="3">
    <source>
        <dbReference type="Proteomes" id="UP000207598"/>
    </source>
</evidence>
<reference evidence="2 3" key="1">
    <citation type="submission" date="2017-05" db="EMBL/GenBank/DDBJ databases">
        <authorList>
            <person name="Song R."/>
            <person name="Chenine A.L."/>
            <person name="Ruprecht R.M."/>
        </authorList>
    </citation>
    <scope>NUCLEOTIDE SEQUENCE [LARGE SCALE GENOMIC DNA]</scope>
    <source>
        <strain evidence="2 3">CECT 8898</strain>
    </source>
</reference>
<dbReference type="PANTHER" id="PTHR33490:SF12">
    <property type="entry name" value="BLL5557 PROTEIN"/>
    <property type="match status" value="1"/>
</dbReference>
<evidence type="ECO:0000313" key="2">
    <source>
        <dbReference type="EMBL" id="SMX38033.1"/>
    </source>
</evidence>
<dbReference type="SUPFAM" id="SSF54001">
    <property type="entry name" value="Cysteine proteinases"/>
    <property type="match status" value="1"/>
</dbReference>
<feature type="domain" description="Transglutaminase-like" evidence="1">
    <location>
        <begin position="33"/>
        <end position="99"/>
    </location>
</feature>
<accession>A0A238K5G7</accession>
<dbReference type="InterPro" id="IPR002931">
    <property type="entry name" value="Transglutaminase-like"/>
</dbReference>
<dbReference type="Gene3D" id="3.10.620.30">
    <property type="match status" value="1"/>
</dbReference>
<dbReference type="PANTHER" id="PTHR33490">
    <property type="entry name" value="BLR5614 PROTEIN-RELATED"/>
    <property type="match status" value="1"/>
</dbReference>
<sequence length="164" mass="18182">MGWQRVQAVCDFVHGHVRLGYEHSRATRTAAETLVEKVGVCRDDSHLAITRWRCLNIPARYCTGYVSDIGQPQPCAPMDFAAWMEVCLGGRWWSFDPRNNDTRYGRVLIAQGRDAAGVPLSHSFGHDALSDFKVWIEHLADDAGAQGRARALRTGCPAAAGRRS</sequence>
<dbReference type="InterPro" id="IPR038765">
    <property type="entry name" value="Papain-like_cys_pep_sf"/>
</dbReference>
<dbReference type="SMART" id="SM00460">
    <property type="entry name" value="TGc"/>
    <property type="match status" value="1"/>
</dbReference>
<dbReference type="Pfam" id="PF01841">
    <property type="entry name" value="Transglut_core"/>
    <property type="match status" value="1"/>
</dbReference>
<dbReference type="EMBL" id="FXYF01000003">
    <property type="protein sequence ID" value="SMX38033.1"/>
    <property type="molecule type" value="Genomic_DNA"/>
</dbReference>
<gene>
    <name evidence="2" type="ORF">MAA8898_01345</name>
</gene>
<organism evidence="2 3">
    <name type="scientific">Maliponia aquimaris</name>
    <dbReference type="NCBI Taxonomy" id="1673631"/>
    <lineage>
        <taxon>Bacteria</taxon>
        <taxon>Pseudomonadati</taxon>
        <taxon>Pseudomonadota</taxon>
        <taxon>Alphaproteobacteria</taxon>
        <taxon>Rhodobacterales</taxon>
        <taxon>Paracoccaceae</taxon>
        <taxon>Maliponia</taxon>
    </lineage>
</organism>
<name>A0A238K5G7_9RHOB</name>
<keyword evidence="3" id="KW-1185">Reference proteome</keyword>
<dbReference type="AlphaFoldDB" id="A0A238K5G7"/>
<protein>
    <submittedName>
        <fullName evidence="2">Transglutaminase-like superfamily protein</fullName>
    </submittedName>
</protein>
<dbReference type="Proteomes" id="UP000207598">
    <property type="component" value="Unassembled WGS sequence"/>
</dbReference>
<evidence type="ECO:0000259" key="1">
    <source>
        <dbReference type="SMART" id="SM00460"/>
    </source>
</evidence>